<evidence type="ECO:0000256" key="5">
    <source>
        <dbReference type="ARBA" id="ARBA00022741"/>
    </source>
</evidence>
<dbReference type="FunFam" id="3.40.50.300:FF:000016">
    <property type="entry name" value="Oligopeptide ABC transporter ATP-binding component"/>
    <property type="match status" value="1"/>
</dbReference>
<dbReference type="OrthoDB" id="7374568at2"/>
<dbReference type="GO" id="GO:0016887">
    <property type="term" value="F:ATP hydrolysis activity"/>
    <property type="evidence" value="ECO:0007669"/>
    <property type="project" value="InterPro"/>
</dbReference>
<dbReference type="RefSeq" id="WP_106692518.1">
    <property type="nucleotide sequence ID" value="NZ_PXNQ02000011.1"/>
</dbReference>
<dbReference type="GO" id="GO:0015833">
    <property type="term" value="P:peptide transport"/>
    <property type="evidence" value="ECO:0007669"/>
    <property type="project" value="InterPro"/>
</dbReference>
<reference evidence="9" key="1">
    <citation type="submission" date="2018-05" db="EMBL/GenBank/DDBJ databases">
        <title>Reclassification of Methylarcula marina and Methylarcula terricola as Paracoccus methylarcula sp.nov., comb.nov. and Paracoccus terricola comb.nov.</title>
        <authorList>
            <person name="Shmareva M.N."/>
            <person name="Doronina N.V."/>
            <person name="Vasilenko O.V."/>
            <person name="Tarlachkov S.V."/>
            <person name="Trotsenko Y.A."/>
        </authorList>
    </citation>
    <scope>NUCLEOTIDE SEQUENCE [LARGE SCALE GENOMIC DNA]</scope>
    <source>
        <strain evidence="9">VKM B-2159</strain>
    </source>
</reference>
<gene>
    <name evidence="9" type="ORF">A7A09_017090</name>
</gene>
<evidence type="ECO:0000256" key="6">
    <source>
        <dbReference type="ARBA" id="ARBA00022840"/>
    </source>
</evidence>
<dbReference type="SMART" id="SM00382">
    <property type="entry name" value="AAA"/>
    <property type="match status" value="1"/>
</dbReference>
<dbReference type="Gene3D" id="3.40.50.300">
    <property type="entry name" value="P-loop containing nucleotide triphosphate hydrolases"/>
    <property type="match status" value="1"/>
</dbReference>
<keyword evidence="6 9" id="KW-0067">ATP-binding</keyword>
<feature type="domain" description="ABC transporter" evidence="8">
    <location>
        <begin position="7"/>
        <end position="258"/>
    </location>
</feature>
<dbReference type="InterPro" id="IPR003593">
    <property type="entry name" value="AAA+_ATPase"/>
</dbReference>
<accession>A0A3R7Q167</accession>
<comment type="caution">
    <text evidence="9">The sequence shown here is derived from an EMBL/GenBank/DDBJ whole genome shotgun (WGS) entry which is preliminary data.</text>
</comment>
<keyword evidence="10" id="KW-1185">Reference proteome</keyword>
<dbReference type="InterPro" id="IPR003439">
    <property type="entry name" value="ABC_transporter-like_ATP-bd"/>
</dbReference>
<evidence type="ECO:0000256" key="3">
    <source>
        <dbReference type="ARBA" id="ARBA00022448"/>
    </source>
</evidence>
<dbReference type="NCBIfam" id="TIGR01727">
    <property type="entry name" value="oligo_HPY"/>
    <property type="match status" value="1"/>
</dbReference>
<dbReference type="InterPro" id="IPR027417">
    <property type="entry name" value="P-loop_NTPase"/>
</dbReference>
<dbReference type="Pfam" id="PF08352">
    <property type="entry name" value="oligo_HPY"/>
    <property type="match status" value="1"/>
</dbReference>
<evidence type="ECO:0000256" key="1">
    <source>
        <dbReference type="ARBA" id="ARBA00004417"/>
    </source>
</evidence>
<evidence type="ECO:0000256" key="2">
    <source>
        <dbReference type="ARBA" id="ARBA00005417"/>
    </source>
</evidence>
<dbReference type="GO" id="GO:0055085">
    <property type="term" value="P:transmembrane transport"/>
    <property type="evidence" value="ECO:0007669"/>
    <property type="project" value="UniProtKB-ARBA"/>
</dbReference>
<dbReference type="PANTHER" id="PTHR43297:SF2">
    <property type="entry name" value="DIPEPTIDE TRANSPORT ATP-BINDING PROTEIN DPPD"/>
    <property type="match status" value="1"/>
</dbReference>
<sequence length="337" mass="36144">MQHDATLKVDNLTVDLLTSKTAVRPVDGVSYSVRKGECLAIVGESGSGKTVMNFAPLGLMPAGVSTELSGSVKFNGRELIGLEDGELRHIRGKSIGFIFQDPMSALNPVRRIGRQIAEMAELHLGLSPSAAEARALELIKLVGIPDPEARLRQYPHELSGGLRQRVVIAIALAGEPKLLIADEPTTALDVTVQAQILRLLKDLRKRLDMAMILITHDMGVVASSADDIVVMYAARAVERGPVEEVLTQPRHPYTRALINAIPKSSDTVGTRFRGLSGMPPILGAPNPGCAFAPRCDLAVAECRHTRPLMSQATHSTVRFACPIANTESEIHGTGTCS</sequence>
<protein>
    <submittedName>
        <fullName evidence="9">ABC transporter ATP-binding protein</fullName>
    </submittedName>
</protein>
<dbReference type="AlphaFoldDB" id="A0A3R7Q167"/>
<keyword evidence="4" id="KW-1003">Cell membrane</keyword>
<proteinExistence type="inferred from homology"/>
<dbReference type="GO" id="GO:0005886">
    <property type="term" value="C:plasma membrane"/>
    <property type="evidence" value="ECO:0007669"/>
    <property type="project" value="UniProtKB-SubCell"/>
</dbReference>
<keyword evidence="5" id="KW-0547">Nucleotide-binding</keyword>
<comment type="subcellular location">
    <subcellularLocation>
        <location evidence="1">Cell inner membrane</location>
        <topology evidence="1">Peripheral membrane protein</topology>
    </subcellularLocation>
</comment>
<evidence type="ECO:0000259" key="8">
    <source>
        <dbReference type="PROSITE" id="PS50893"/>
    </source>
</evidence>
<evidence type="ECO:0000256" key="4">
    <source>
        <dbReference type="ARBA" id="ARBA00022475"/>
    </source>
</evidence>
<dbReference type="EMBL" id="PXNQ02000011">
    <property type="protein sequence ID" value="RNF33451.1"/>
    <property type="molecule type" value="Genomic_DNA"/>
</dbReference>
<dbReference type="CDD" id="cd03257">
    <property type="entry name" value="ABC_NikE_OppD_transporters"/>
    <property type="match status" value="1"/>
</dbReference>
<keyword evidence="7" id="KW-0472">Membrane</keyword>
<dbReference type="PANTHER" id="PTHR43297">
    <property type="entry name" value="OLIGOPEPTIDE TRANSPORT ATP-BINDING PROTEIN APPD"/>
    <property type="match status" value="1"/>
</dbReference>
<dbReference type="Pfam" id="PF00005">
    <property type="entry name" value="ABC_tran"/>
    <property type="match status" value="1"/>
</dbReference>
<comment type="similarity">
    <text evidence="2">Belongs to the ABC transporter superfamily.</text>
</comment>
<dbReference type="PROSITE" id="PS50893">
    <property type="entry name" value="ABC_TRANSPORTER_2"/>
    <property type="match status" value="1"/>
</dbReference>
<dbReference type="GO" id="GO:0005524">
    <property type="term" value="F:ATP binding"/>
    <property type="evidence" value="ECO:0007669"/>
    <property type="project" value="UniProtKB-KW"/>
</dbReference>
<name>A0A3R7Q167_9RHOB</name>
<evidence type="ECO:0000256" key="7">
    <source>
        <dbReference type="ARBA" id="ARBA00023136"/>
    </source>
</evidence>
<dbReference type="SUPFAM" id="SSF52540">
    <property type="entry name" value="P-loop containing nucleoside triphosphate hydrolases"/>
    <property type="match status" value="1"/>
</dbReference>
<keyword evidence="3" id="KW-0813">Transport</keyword>
<evidence type="ECO:0000313" key="9">
    <source>
        <dbReference type="EMBL" id="RNF33451.1"/>
    </source>
</evidence>
<organism evidence="9 10">
    <name type="scientific">Paracoccus methylarcula</name>
    <dbReference type="NCBI Taxonomy" id="72022"/>
    <lineage>
        <taxon>Bacteria</taxon>
        <taxon>Pseudomonadati</taxon>
        <taxon>Pseudomonadota</taxon>
        <taxon>Alphaproteobacteria</taxon>
        <taxon>Rhodobacterales</taxon>
        <taxon>Paracoccaceae</taxon>
        <taxon>Paracoccus</taxon>
    </lineage>
</organism>
<dbReference type="InterPro" id="IPR013563">
    <property type="entry name" value="Oligopep_ABC_C"/>
</dbReference>
<dbReference type="InterPro" id="IPR050388">
    <property type="entry name" value="ABC_Ni/Peptide_Import"/>
</dbReference>
<dbReference type="Proteomes" id="UP000238137">
    <property type="component" value="Unassembled WGS sequence"/>
</dbReference>
<evidence type="ECO:0000313" key="10">
    <source>
        <dbReference type="Proteomes" id="UP000238137"/>
    </source>
</evidence>